<dbReference type="EMBL" id="OCPC01000003">
    <property type="protein sequence ID" value="SOE17671.1"/>
    <property type="molecule type" value="Genomic_DNA"/>
</dbReference>
<name>A0A286IC77_9HYPH</name>
<sequence>MAENKTQPLSLDPDAVIAEISDDGRRAEVTALDKLLRRLSGSRPVMWGPAMFGYGKYSYKYASGREGELFRCGFALRSRDLVLYLMPGFEGLEDDLSRLGPHKTGKCCLYLKKLDAIDMGVLERVLSRTLAVMDERYPVRENA</sequence>
<keyword evidence="3" id="KW-1185">Reference proteome</keyword>
<proteinExistence type="predicted"/>
<evidence type="ECO:0000313" key="2">
    <source>
        <dbReference type="EMBL" id="SOE17671.1"/>
    </source>
</evidence>
<accession>A0A286IC77</accession>
<dbReference type="Pfam" id="PF08818">
    <property type="entry name" value="DUF1801"/>
    <property type="match status" value="1"/>
</dbReference>
<evidence type="ECO:0000259" key="1">
    <source>
        <dbReference type="Pfam" id="PF08818"/>
    </source>
</evidence>
<evidence type="ECO:0000313" key="3">
    <source>
        <dbReference type="Proteomes" id="UP000219465"/>
    </source>
</evidence>
<dbReference type="RefSeq" id="WP_179759050.1">
    <property type="nucleotide sequence ID" value="NZ_OCPC01000003.1"/>
</dbReference>
<protein>
    <submittedName>
        <fullName evidence="2">Uncharacterized protein DUF1801</fullName>
    </submittedName>
</protein>
<organism evidence="2 3">
    <name type="scientific">Hoeflea halophila</name>
    <dbReference type="NCBI Taxonomy" id="714899"/>
    <lineage>
        <taxon>Bacteria</taxon>
        <taxon>Pseudomonadati</taxon>
        <taxon>Pseudomonadota</taxon>
        <taxon>Alphaproteobacteria</taxon>
        <taxon>Hyphomicrobiales</taxon>
        <taxon>Rhizobiaceae</taxon>
        <taxon>Hoeflea</taxon>
    </lineage>
</organism>
<dbReference type="InterPro" id="IPR014922">
    <property type="entry name" value="YdhG-like"/>
</dbReference>
<dbReference type="AlphaFoldDB" id="A0A286IC77"/>
<feature type="domain" description="YdhG-like" evidence="1">
    <location>
        <begin position="25"/>
        <end position="127"/>
    </location>
</feature>
<dbReference type="Proteomes" id="UP000219465">
    <property type="component" value="Unassembled WGS sequence"/>
</dbReference>
<reference evidence="3" key="1">
    <citation type="submission" date="2017-08" db="EMBL/GenBank/DDBJ databases">
        <authorList>
            <person name="Varghese N."/>
            <person name="Submissions S."/>
        </authorList>
    </citation>
    <scope>NUCLEOTIDE SEQUENCE [LARGE SCALE GENOMIC DNA]</scope>
    <source>
        <strain evidence="3">KCTC 23107</strain>
    </source>
</reference>
<gene>
    <name evidence="2" type="ORF">SAMN05877838_2574</name>
</gene>